<feature type="compositionally biased region" description="Basic and acidic residues" evidence="1">
    <location>
        <begin position="29"/>
        <end position="40"/>
    </location>
</feature>
<feature type="region of interest" description="Disordered" evidence="1">
    <location>
        <begin position="54"/>
        <end position="100"/>
    </location>
</feature>
<proteinExistence type="predicted"/>
<dbReference type="Proteomes" id="UP001558652">
    <property type="component" value="Unassembled WGS sequence"/>
</dbReference>
<organism evidence="2 3">
    <name type="scientific">Ranatra chinensis</name>
    <dbReference type="NCBI Taxonomy" id="642074"/>
    <lineage>
        <taxon>Eukaryota</taxon>
        <taxon>Metazoa</taxon>
        <taxon>Ecdysozoa</taxon>
        <taxon>Arthropoda</taxon>
        <taxon>Hexapoda</taxon>
        <taxon>Insecta</taxon>
        <taxon>Pterygota</taxon>
        <taxon>Neoptera</taxon>
        <taxon>Paraneoptera</taxon>
        <taxon>Hemiptera</taxon>
        <taxon>Heteroptera</taxon>
        <taxon>Panheteroptera</taxon>
        <taxon>Nepomorpha</taxon>
        <taxon>Nepidae</taxon>
        <taxon>Ranatrinae</taxon>
        <taxon>Ranatra</taxon>
    </lineage>
</organism>
<dbReference type="EMBL" id="JBFDAA010000006">
    <property type="protein sequence ID" value="KAL1131272.1"/>
    <property type="molecule type" value="Genomic_DNA"/>
</dbReference>
<keyword evidence="3" id="KW-1185">Reference proteome</keyword>
<accession>A0ABD0YXF5</accession>
<feature type="region of interest" description="Disordered" evidence="1">
    <location>
        <begin position="1"/>
        <end position="40"/>
    </location>
</feature>
<evidence type="ECO:0000256" key="1">
    <source>
        <dbReference type="SAM" id="MobiDB-lite"/>
    </source>
</evidence>
<reference evidence="2 3" key="1">
    <citation type="submission" date="2024-07" db="EMBL/GenBank/DDBJ databases">
        <title>Chromosome-level genome assembly of the water stick insect Ranatra chinensis (Heteroptera: Nepidae).</title>
        <authorList>
            <person name="Liu X."/>
        </authorList>
    </citation>
    <scope>NUCLEOTIDE SEQUENCE [LARGE SCALE GENOMIC DNA]</scope>
    <source>
        <strain evidence="2">Cailab_2021Rc</strain>
        <tissue evidence="2">Muscle</tissue>
    </source>
</reference>
<evidence type="ECO:0000313" key="3">
    <source>
        <dbReference type="Proteomes" id="UP001558652"/>
    </source>
</evidence>
<evidence type="ECO:0000313" key="2">
    <source>
        <dbReference type="EMBL" id="KAL1131272.1"/>
    </source>
</evidence>
<dbReference type="AlphaFoldDB" id="A0ABD0YXF5"/>
<name>A0ABD0YXF5_9HEMI</name>
<feature type="compositionally biased region" description="Basic and acidic residues" evidence="1">
    <location>
        <begin position="7"/>
        <end position="21"/>
    </location>
</feature>
<gene>
    <name evidence="2" type="ORF">AAG570_010890</name>
</gene>
<feature type="compositionally biased region" description="Basic and acidic residues" evidence="1">
    <location>
        <begin position="72"/>
        <end position="84"/>
    </location>
</feature>
<sequence length="100" mass="10668">MASCPTHPDDDMPLKIMDSSRDGVAGSKHGGEKNGRALSSADRRVELFFIRRCPVSPPPADAPSALPGQVVGRDDRPSEGHSPLDRTLTAVQSATQQQSF</sequence>
<comment type="caution">
    <text evidence="2">The sequence shown here is derived from an EMBL/GenBank/DDBJ whole genome shotgun (WGS) entry which is preliminary data.</text>
</comment>
<protein>
    <submittedName>
        <fullName evidence="2">Uncharacterized protein</fullName>
    </submittedName>
</protein>
<feature type="compositionally biased region" description="Polar residues" evidence="1">
    <location>
        <begin position="89"/>
        <end position="100"/>
    </location>
</feature>